<dbReference type="EMBL" id="JAKJXP020000077">
    <property type="protein sequence ID" value="KAK7749202.1"/>
    <property type="molecule type" value="Genomic_DNA"/>
</dbReference>
<feature type="compositionally biased region" description="Gly residues" evidence="7">
    <location>
        <begin position="675"/>
        <end position="685"/>
    </location>
</feature>
<evidence type="ECO:0000256" key="1">
    <source>
        <dbReference type="ARBA" id="ARBA00004123"/>
    </source>
</evidence>
<keyword evidence="5" id="KW-0862">Zinc</keyword>
<dbReference type="Proteomes" id="UP001320420">
    <property type="component" value="Unassembled WGS sequence"/>
</dbReference>
<feature type="region of interest" description="Disordered" evidence="7">
    <location>
        <begin position="135"/>
        <end position="196"/>
    </location>
</feature>
<dbReference type="PANTHER" id="PTHR40626">
    <property type="entry name" value="MIP31509P"/>
    <property type="match status" value="1"/>
</dbReference>
<dbReference type="GO" id="GO:0005634">
    <property type="term" value="C:nucleus"/>
    <property type="evidence" value="ECO:0007669"/>
    <property type="project" value="UniProtKB-SubCell"/>
</dbReference>
<feature type="compositionally biased region" description="Basic and acidic residues" evidence="7">
    <location>
        <begin position="716"/>
        <end position="725"/>
    </location>
</feature>
<keyword evidence="6" id="KW-0539">Nucleus</keyword>
<feature type="compositionally biased region" description="Low complexity" evidence="7">
    <location>
        <begin position="611"/>
        <end position="624"/>
    </location>
</feature>
<evidence type="ECO:0000256" key="4">
    <source>
        <dbReference type="ARBA" id="ARBA00022771"/>
    </source>
</evidence>
<evidence type="ECO:0000313" key="9">
    <source>
        <dbReference type="Proteomes" id="UP001320420"/>
    </source>
</evidence>
<gene>
    <name evidence="8" type="ORF">SLS62_008384</name>
</gene>
<proteinExistence type="predicted"/>
<dbReference type="PANTHER" id="PTHR40626:SF30">
    <property type="entry name" value="FINGER DOMAIN PROTEIN, PUTATIVE (AFU_ORTHOLOGUE AFUA_4G13600)-RELATED"/>
    <property type="match status" value="1"/>
</dbReference>
<feature type="region of interest" description="Disordered" evidence="7">
    <location>
        <begin position="1"/>
        <end position="66"/>
    </location>
</feature>
<evidence type="ECO:0000256" key="7">
    <source>
        <dbReference type="SAM" id="MobiDB-lite"/>
    </source>
</evidence>
<feature type="region of interest" description="Disordered" evidence="7">
    <location>
        <begin position="611"/>
        <end position="636"/>
    </location>
</feature>
<reference evidence="8 9" key="1">
    <citation type="submission" date="2024-02" db="EMBL/GenBank/DDBJ databases">
        <title>De novo assembly and annotation of 12 fungi associated with fruit tree decline syndrome in Ontario, Canada.</title>
        <authorList>
            <person name="Sulman M."/>
            <person name="Ellouze W."/>
            <person name="Ilyukhin E."/>
        </authorList>
    </citation>
    <scope>NUCLEOTIDE SEQUENCE [LARGE SCALE GENOMIC DNA]</scope>
    <source>
        <strain evidence="8 9">M11/M66-122</strain>
    </source>
</reference>
<evidence type="ECO:0000313" key="8">
    <source>
        <dbReference type="EMBL" id="KAK7749202.1"/>
    </source>
</evidence>
<dbReference type="GO" id="GO:0000978">
    <property type="term" value="F:RNA polymerase II cis-regulatory region sequence-specific DNA binding"/>
    <property type="evidence" value="ECO:0007669"/>
    <property type="project" value="InterPro"/>
</dbReference>
<keyword evidence="4" id="KW-0863">Zinc-finger</keyword>
<protein>
    <recommendedName>
        <fullName evidence="10">Transcription factor domain-containing protein</fullName>
    </recommendedName>
</protein>
<keyword evidence="2" id="KW-0479">Metal-binding</keyword>
<dbReference type="AlphaFoldDB" id="A0AAN9ULU5"/>
<dbReference type="GO" id="GO:0000981">
    <property type="term" value="F:DNA-binding transcription factor activity, RNA polymerase II-specific"/>
    <property type="evidence" value="ECO:0007669"/>
    <property type="project" value="InterPro"/>
</dbReference>
<name>A0AAN9ULU5_9PEZI</name>
<feature type="compositionally biased region" description="Low complexity" evidence="7">
    <location>
        <begin position="135"/>
        <end position="147"/>
    </location>
</feature>
<evidence type="ECO:0000256" key="3">
    <source>
        <dbReference type="ARBA" id="ARBA00022737"/>
    </source>
</evidence>
<comment type="subcellular location">
    <subcellularLocation>
        <location evidence="1">Nucleus</location>
    </subcellularLocation>
</comment>
<feature type="compositionally biased region" description="Acidic residues" evidence="7">
    <location>
        <begin position="625"/>
        <end position="636"/>
    </location>
</feature>
<comment type="caution">
    <text evidence="8">The sequence shown here is derived from an EMBL/GenBank/DDBJ whole genome shotgun (WGS) entry which is preliminary data.</text>
</comment>
<accession>A0AAN9ULU5</accession>
<feature type="region of interest" description="Disordered" evidence="7">
    <location>
        <begin position="669"/>
        <end position="728"/>
    </location>
</feature>
<sequence length="797" mass="86089">MDTSPAMPGSAGYPSNVTPYPMSNPASTRGQPPMPPSQSPGQRREREQQDPSDPSGSPYVLDSNSQSFSMMSTSGFVGPSMAAPTDFGVRYDQPRTTSVEYSGTYLSALGLSQGLPSLTIPENNVPGLMADVSPWPSSASASDSNYSTPDDATRGGHLSRSYVSPPSEWTGPGMMSSYQPGTSQELRSPNASIEANSAAPPYNIMTTYSSSPQPYGSMVDVHMPYQDEHTAILENAHHHQPYSSPVRSLSPPTVLASAQTAEHLVTVSVPFHSTPPLVGRFKGAALLGPLSGAAASLTAFGLPRSVRNAIPEYLELYWKRCDTLFPLVHRRGVDSSAELLRCAMAAVATQSLPGKEDRIAGNQLHEFAWHEVKRVAESQTPMDQIPAAATREERWDRWIEAESYRRLLASCFVLDVHASVYQEQQPLTSLSTPTPPTIPLMQYNDGLWRATTSEIWDNRISARVGPAYLNQVTLTPEAVAAALPLDRTMFLASEFLRLPKRADAQSLPLLATEAADLSSSAEQRIRTLFPGCPVANTYLALHHTPLHDLLAVSGDSWIFTHKVLHAEDFQQRQKRLRRWGSSQHAGAAAGFAAQALLYFFDDLTPAATASASISTSTTTTTTTINDDDDDDEEEGDTCVRSYDNISDYWSMYVCALICWAISRHHHLPPRKTGAASGGSGGGGGDATTSIVSTPDNVNAADTREGGETEGEGEGEGEGKGGEGGRHSSRSAVGWLRTLAGLGPSEVLEARDRIETAGIIALVRKRLESEAVSNRSKLLVDALRVLKRLEEGFNWKWS</sequence>
<dbReference type="GO" id="GO:0006351">
    <property type="term" value="P:DNA-templated transcription"/>
    <property type="evidence" value="ECO:0007669"/>
    <property type="project" value="InterPro"/>
</dbReference>
<evidence type="ECO:0008006" key="10">
    <source>
        <dbReference type="Google" id="ProtNLM"/>
    </source>
</evidence>
<dbReference type="GO" id="GO:0008270">
    <property type="term" value="F:zinc ion binding"/>
    <property type="evidence" value="ECO:0007669"/>
    <property type="project" value="UniProtKB-KW"/>
</dbReference>
<evidence type="ECO:0000256" key="5">
    <source>
        <dbReference type="ARBA" id="ARBA00022833"/>
    </source>
</evidence>
<dbReference type="InterPro" id="IPR051059">
    <property type="entry name" value="VerF-like"/>
</dbReference>
<organism evidence="8 9">
    <name type="scientific">Diatrype stigma</name>
    <dbReference type="NCBI Taxonomy" id="117547"/>
    <lineage>
        <taxon>Eukaryota</taxon>
        <taxon>Fungi</taxon>
        <taxon>Dikarya</taxon>
        <taxon>Ascomycota</taxon>
        <taxon>Pezizomycotina</taxon>
        <taxon>Sordariomycetes</taxon>
        <taxon>Xylariomycetidae</taxon>
        <taxon>Xylariales</taxon>
        <taxon>Diatrypaceae</taxon>
        <taxon>Diatrype</taxon>
    </lineage>
</organism>
<keyword evidence="9" id="KW-1185">Reference proteome</keyword>
<keyword evidence="3" id="KW-0677">Repeat</keyword>
<evidence type="ECO:0000256" key="2">
    <source>
        <dbReference type="ARBA" id="ARBA00022723"/>
    </source>
</evidence>
<evidence type="ECO:0000256" key="6">
    <source>
        <dbReference type="ARBA" id="ARBA00023242"/>
    </source>
</evidence>
<dbReference type="GO" id="GO:0000785">
    <property type="term" value="C:chromatin"/>
    <property type="evidence" value="ECO:0007669"/>
    <property type="project" value="TreeGrafter"/>
</dbReference>
<feature type="compositionally biased region" description="Polar residues" evidence="7">
    <location>
        <begin position="176"/>
        <end position="195"/>
    </location>
</feature>